<protein>
    <submittedName>
        <fullName evidence="8">Putative PTS system IIA component</fullName>
    </submittedName>
</protein>
<keyword evidence="2" id="KW-0813">Transport</keyword>
<dbReference type="OrthoDB" id="1634238at2"/>
<dbReference type="GO" id="GO:0009401">
    <property type="term" value="P:phosphoenolpyruvate-dependent sugar phosphotransferase system"/>
    <property type="evidence" value="ECO:0007669"/>
    <property type="project" value="UniProtKB-KW"/>
</dbReference>
<evidence type="ECO:0000259" key="7">
    <source>
        <dbReference type="PROSITE" id="PS51094"/>
    </source>
</evidence>
<evidence type="ECO:0000313" key="9">
    <source>
        <dbReference type="Proteomes" id="UP000019028"/>
    </source>
</evidence>
<evidence type="ECO:0000256" key="2">
    <source>
        <dbReference type="ARBA" id="ARBA00022448"/>
    </source>
</evidence>
<keyword evidence="5" id="KW-0598">Phosphotransferase system</keyword>
<evidence type="ECO:0000313" key="8">
    <source>
        <dbReference type="EMBL" id="AHF75804.1"/>
    </source>
</evidence>
<dbReference type="AlphaFoldDB" id="W0HPQ8"/>
<evidence type="ECO:0000256" key="4">
    <source>
        <dbReference type="ARBA" id="ARBA00022679"/>
    </source>
</evidence>
<dbReference type="SUPFAM" id="SSF55804">
    <property type="entry name" value="Phoshotransferase/anion transport protein"/>
    <property type="match status" value="1"/>
</dbReference>
<gene>
    <name evidence="8" type="ORF">Sant_0708</name>
</gene>
<dbReference type="PROSITE" id="PS51094">
    <property type="entry name" value="PTS_EIIA_TYPE_2"/>
    <property type="match status" value="1"/>
</dbReference>
<evidence type="ECO:0000256" key="5">
    <source>
        <dbReference type="ARBA" id="ARBA00022683"/>
    </source>
</evidence>
<reference evidence="8 9" key="1">
    <citation type="journal article" date="2014" name="Genome Biol. Evol.">
        <title>Genome degeneration and adaptation in a nascent stage of symbiosis.</title>
        <authorList>
            <person name="Oakeson K.F."/>
            <person name="Gil R."/>
            <person name="Clayton A.L."/>
            <person name="Dunn D.M."/>
            <person name="von Niederhausern A.C."/>
            <person name="Hamil C."/>
            <person name="Aoyagi A."/>
            <person name="Duval B."/>
            <person name="Baca A."/>
            <person name="Silva F.J."/>
            <person name="Vallier A."/>
            <person name="Jackson D.G."/>
            <person name="Latorre A."/>
            <person name="Weiss R.B."/>
            <person name="Heddi A."/>
            <person name="Moya A."/>
            <person name="Dale C."/>
        </authorList>
    </citation>
    <scope>NUCLEOTIDE SEQUENCE [LARGE SCALE GENOMIC DNA]</scope>
    <source>
        <strain evidence="8 9">HS1</strain>
    </source>
</reference>
<dbReference type="PANTHER" id="PTHR36203:SF4">
    <property type="entry name" value="MANNITOL-SPECIFIC CRYPTIC PHOSPHOTRANSFERASE ENZYME IIA COMPONENT"/>
    <property type="match status" value="1"/>
</dbReference>
<dbReference type="Proteomes" id="UP000019028">
    <property type="component" value="Chromosome"/>
</dbReference>
<evidence type="ECO:0000256" key="6">
    <source>
        <dbReference type="ARBA" id="ARBA00022777"/>
    </source>
</evidence>
<dbReference type="GO" id="GO:0016301">
    <property type="term" value="F:kinase activity"/>
    <property type="evidence" value="ECO:0007669"/>
    <property type="project" value="UniProtKB-KW"/>
</dbReference>
<accession>W0HPQ8</accession>
<name>W0HPQ8_9GAMM</name>
<sequence length="150" mass="16502">MSALSTWLNENRIQYVNAVDDWQAALALVARPLLDDGTITADYVANIIKQRQAVGPYFVIAPRIAMPHARPEEGANKLGLSLLKLRDSVSFGSQENDPVDVIVMFAAPDKDSHVELISTLAEFLSDDAVMDKVFKAQSQPELSKIVNDFS</sequence>
<dbReference type="KEGG" id="sod:Sant_0708"/>
<dbReference type="InterPro" id="IPR002178">
    <property type="entry name" value="PTS_EIIA_type-2_dom"/>
</dbReference>
<dbReference type="Pfam" id="PF00359">
    <property type="entry name" value="PTS_EIIA_2"/>
    <property type="match status" value="1"/>
</dbReference>
<organism evidence="8 9">
    <name type="scientific">Sodalis praecaptivus</name>
    <dbReference type="NCBI Taxonomy" id="1239307"/>
    <lineage>
        <taxon>Bacteria</taxon>
        <taxon>Pseudomonadati</taxon>
        <taxon>Pseudomonadota</taxon>
        <taxon>Gammaproteobacteria</taxon>
        <taxon>Enterobacterales</taxon>
        <taxon>Bruguierivoracaceae</taxon>
        <taxon>Sodalis</taxon>
    </lineage>
</organism>
<evidence type="ECO:0000256" key="3">
    <source>
        <dbReference type="ARBA" id="ARBA00022490"/>
    </source>
</evidence>
<keyword evidence="4" id="KW-0808">Transferase</keyword>
<feature type="domain" description="PTS EIIA type-2" evidence="7">
    <location>
        <begin position="6"/>
        <end position="149"/>
    </location>
</feature>
<dbReference type="RefSeq" id="WP_025420937.1">
    <property type="nucleotide sequence ID" value="NZ_CP006569.1"/>
</dbReference>
<comment type="subcellular location">
    <subcellularLocation>
        <location evidence="1">Cytoplasm</location>
    </subcellularLocation>
</comment>
<dbReference type="InterPro" id="IPR051351">
    <property type="entry name" value="Ascorbate-PTS_EIIA_comp"/>
</dbReference>
<keyword evidence="9" id="KW-1185">Reference proteome</keyword>
<keyword evidence="3" id="KW-0963">Cytoplasm</keyword>
<dbReference type="InterPro" id="IPR016152">
    <property type="entry name" value="PTrfase/Anion_transptr"/>
</dbReference>
<dbReference type="Gene3D" id="3.40.930.10">
    <property type="entry name" value="Mannitol-specific EII, Chain A"/>
    <property type="match status" value="1"/>
</dbReference>
<dbReference type="PANTHER" id="PTHR36203">
    <property type="entry name" value="ASCORBATE-SPECIFIC PTS SYSTEM EIIA COMPONENT"/>
    <property type="match status" value="1"/>
</dbReference>
<dbReference type="HOGENOM" id="CLU_072531_2_0_6"/>
<keyword evidence="6" id="KW-0418">Kinase</keyword>
<dbReference type="EMBL" id="CP006569">
    <property type="protein sequence ID" value="AHF75804.1"/>
    <property type="molecule type" value="Genomic_DNA"/>
</dbReference>
<evidence type="ECO:0000256" key="1">
    <source>
        <dbReference type="ARBA" id="ARBA00004496"/>
    </source>
</evidence>
<dbReference type="PATRIC" id="fig|1239307.3.peg.765"/>
<proteinExistence type="predicted"/>
<dbReference type="GO" id="GO:0005737">
    <property type="term" value="C:cytoplasm"/>
    <property type="evidence" value="ECO:0007669"/>
    <property type="project" value="UniProtKB-SubCell"/>
</dbReference>
<dbReference type="CDD" id="cd00211">
    <property type="entry name" value="PTS_IIA_fru"/>
    <property type="match status" value="1"/>
</dbReference>